<reference evidence="1 2" key="1">
    <citation type="submission" date="2018-06" db="EMBL/GenBank/DDBJ databases">
        <authorList>
            <consortium name="Pathogen Informatics"/>
            <person name="Doyle S."/>
        </authorList>
    </citation>
    <scope>NUCLEOTIDE SEQUENCE [LARGE SCALE GENOMIC DNA]</scope>
    <source>
        <strain evidence="1 2">NCTC12112</strain>
    </source>
</reference>
<dbReference type="RefSeq" id="WP_005979112.1">
    <property type="nucleotide sequence ID" value="NZ_CABKNW010000004.1"/>
</dbReference>
<organism evidence="1 2">
    <name type="scientific">Fusobacterium ulcerans</name>
    <dbReference type="NCBI Taxonomy" id="861"/>
    <lineage>
        <taxon>Bacteria</taxon>
        <taxon>Fusobacteriati</taxon>
        <taxon>Fusobacteriota</taxon>
        <taxon>Fusobacteriia</taxon>
        <taxon>Fusobacteriales</taxon>
        <taxon>Fusobacteriaceae</taxon>
        <taxon>Fusobacterium</taxon>
    </lineage>
</organism>
<dbReference type="Proteomes" id="UP000249008">
    <property type="component" value="Chromosome 1"/>
</dbReference>
<accession>A0AAX2J820</accession>
<evidence type="ECO:0000313" key="2">
    <source>
        <dbReference type="Proteomes" id="UP000249008"/>
    </source>
</evidence>
<gene>
    <name evidence="1" type="ORF">NCTC12112_00294</name>
</gene>
<evidence type="ECO:0000313" key="1">
    <source>
        <dbReference type="EMBL" id="SQI99890.1"/>
    </source>
</evidence>
<dbReference type="GeneID" id="78454890"/>
<dbReference type="EMBL" id="LS483487">
    <property type="protein sequence ID" value="SQI99890.1"/>
    <property type="molecule type" value="Genomic_DNA"/>
</dbReference>
<dbReference type="Pfam" id="PF02620">
    <property type="entry name" value="YceD"/>
    <property type="match status" value="1"/>
</dbReference>
<name>A0AAX2J820_9FUSO</name>
<dbReference type="InterPro" id="IPR003772">
    <property type="entry name" value="YceD"/>
</dbReference>
<dbReference type="KEGG" id="ful:C4N20_08715"/>
<protein>
    <submittedName>
        <fullName evidence="1">Uncharacterized ACR, COG1399</fullName>
    </submittedName>
</protein>
<proteinExistence type="predicted"/>
<sequence>MKLRVKDFSSVLNNTIRFDFYAESIGDIELSDKIHVLGSAVSDNNGKIEISGKYSTKAIVQCVRCLKNIEIDLSGEFTGSFLDEGAYRQYMKNLKAECEIDSNEIYDEIIDGEIDLLELVREYIILDLPPYPQCNPKCEDDSEIEKYSDDGINSRWQQLLQIKN</sequence>
<dbReference type="AlphaFoldDB" id="A0AAX2J820"/>